<keyword evidence="6 9" id="KW-0482">Metalloprotease</keyword>
<feature type="domain" description="Peptidase M3A/M3B catalytic" evidence="11">
    <location>
        <begin position="255"/>
        <end position="710"/>
    </location>
</feature>
<evidence type="ECO:0000259" key="11">
    <source>
        <dbReference type="Pfam" id="PF01432"/>
    </source>
</evidence>
<evidence type="ECO:0000256" key="9">
    <source>
        <dbReference type="RuleBase" id="RU003435"/>
    </source>
</evidence>
<dbReference type="AlphaFoldDB" id="A0ABD8B6X2"/>
<evidence type="ECO:0000313" key="14">
    <source>
        <dbReference type="Proteomes" id="UP000831534"/>
    </source>
</evidence>
<keyword evidence="3 9" id="KW-0479">Metal-binding</keyword>
<name>A0ABD8B6X2_9NEIS</name>
<dbReference type="RefSeq" id="WP_084165969.1">
    <property type="nucleotide sequence ID" value="NZ_CP091521.1"/>
</dbReference>
<feature type="chain" id="PRO_5044830231" description="oligopeptidase A" evidence="10">
    <location>
        <begin position="26"/>
        <end position="713"/>
    </location>
</feature>
<evidence type="ECO:0000259" key="12">
    <source>
        <dbReference type="Pfam" id="PF19310"/>
    </source>
</evidence>
<dbReference type="SUPFAM" id="SSF55486">
    <property type="entry name" value="Metalloproteases ('zincins'), catalytic domain"/>
    <property type="match status" value="1"/>
</dbReference>
<comment type="similarity">
    <text evidence="1 9">Belongs to the peptidase M3 family.</text>
</comment>
<dbReference type="CDD" id="cd06456">
    <property type="entry name" value="M3A_DCP"/>
    <property type="match status" value="1"/>
</dbReference>
<comment type="catalytic activity">
    <reaction evidence="7">
        <text>Hydrolysis of oligopeptides, with broad specificity. Gly or Ala commonly occur as P1 or P1' residues, but more distant residues are also important, as is shown by the fact that Z-Gly-Pro-Gly-|-Gly-Pro-Ala is cleaved, but not Z-(Gly)(5).</text>
        <dbReference type="EC" id="3.4.24.70"/>
    </reaction>
</comment>
<comment type="cofactor">
    <cofactor evidence="9">
        <name>Zn(2+)</name>
        <dbReference type="ChEBI" id="CHEBI:29105"/>
    </cofactor>
    <text evidence="9">Binds 1 zinc ion.</text>
</comment>
<accession>A0ABD8B6X2</accession>
<dbReference type="KEGG" id="ckh:LVJ77_12450"/>
<dbReference type="Gene3D" id="1.10.1370.10">
    <property type="entry name" value="Neurolysin, domain 3"/>
    <property type="match status" value="1"/>
</dbReference>
<keyword evidence="10" id="KW-0732">Signal</keyword>
<evidence type="ECO:0000256" key="6">
    <source>
        <dbReference type="ARBA" id="ARBA00023049"/>
    </source>
</evidence>
<proteinExistence type="inferred from homology"/>
<evidence type="ECO:0000256" key="3">
    <source>
        <dbReference type="ARBA" id="ARBA00022723"/>
    </source>
</evidence>
<dbReference type="InterPro" id="IPR024077">
    <property type="entry name" value="Neurolysin/TOP_dom2"/>
</dbReference>
<evidence type="ECO:0000256" key="2">
    <source>
        <dbReference type="ARBA" id="ARBA00022670"/>
    </source>
</evidence>
<organism evidence="13 14">
    <name type="scientific">Conchiformibius kuhniae</name>
    <dbReference type="NCBI Taxonomy" id="211502"/>
    <lineage>
        <taxon>Bacteria</taxon>
        <taxon>Pseudomonadati</taxon>
        <taxon>Pseudomonadota</taxon>
        <taxon>Betaproteobacteria</taxon>
        <taxon>Neisseriales</taxon>
        <taxon>Neisseriaceae</taxon>
        <taxon>Conchiformibius</taxon>
    </lineage>
</organism>
<dbReference type="PANTHER" id="PTHR43660">
    <property type="entry name" value="DIPEPTIDYL CARBOXYPEPTIDASE"/>
    <property type="match status" value="1"/>
</dbReference>
<dbReference type="InterPro" id="IPR045666">
    <property type="entry name" value="OpdA_N"/>
</dbReference>
<evidence type="ECO:0000256" key="10">
    <source>
        <dbReference type="SAM" id="SignalP"/>
    </source>
</evidence>
<keyword evidence="2 9" id="KW-0645">Protease</keyword>
<feature type="signal peptide" evidence="10">
    <location>
        <begin position="1"/>
        <end position="25"/>
    </location>
</feature>
<evidence type="ECO:0000313" key="13">
    <source>
        <dbReference type="EMBL" id="XHH49754.1"/>
    </source>
</evidence>
<dbReference type="InterPro" id="IPR045090">
    <property type="entry name" value="Pept_M3A_M3B"/>
</dbReference>
<sequence>MHRRHFLQLGALGFAALHFPLFASARLPALPDTLKSNPLLDMSGLPRFADIRAKHVNAAVDFALAHNRRTIAKLTAGKHTTWQDFYLPLADAGDFLSRVWGAVAHLAAVANNDALRQAQETAQQKVSEFNSWYGRHQGLYRRFQALRRAPEFARYSQAQKQAVEDALRDFRLSGIGLDAAKQQRYAAITARLSRLSTRFANNVLDATNAWEKIITDETQLAGLSEPAKQNARAAAESKGKQGWRLTLDYPSYSAVMTSCDNRALRREMYTAYATRASDQGPHAGKWDNGNTIREILNLRLQQAKLLGFKTYADYALSDRMAQSPQQVMDFLNGLLDKARAQARKEWDELQRYAAQTHGANRLEAWDGAYYGEKLKTERYSVNRETLRPYFPETKVLSGLFETAQHLFGISVRERKGVQVWHDSVRFFDVFDGQNRHIASFYLDMYAREGKRGGAWMNGITDRLTTAEGTLQKPVAVLVLNCSAPAAGKPSLLSHDEVTTLFHEFGHALHHMLTRIDVGAVSGINGVPWDAVEFPSQMLEGWTWDKDALKRIAAHHESGAPLPDDVLDKIVAAKNFQAARALVRQLEFALLDFLLHWRDTPADAGLLKRTLARIRQDVSVSPEPEWTRRSHSFSHIFAGGYAAGYYGYLWSEVLAADAFDRFAADGLFNRTTGQAFLDTLLSQGGAKEPMAMFTEFMGRAPRSDALLRQRGIGK</sequence>
<evidence type="ECO:0000256" key="5">
    <source>
        <dbReference type="ARBA" id="ARBA00022833"/>
    </source>
</evidence>
<evidence type="ECO:0000256" key="4">
    <source>
        <dbReference type="ARBA" id="ARBA00022801"/>
    </source>
</evidence>
<dbReference type="Gene3D" id="3.40.390.10">
    <property type="entry name" value="Collagenase (Catalytic Domain)"/>
    <property type="match status" value="1"/>
</dbReference>
<dbReference type="InterPro" id="IPR001567">
    <property type="entry name" value="Pept_M3A_M3B_dom"/>
</dbReference>
<dbReference type="Pfam" id="PF01432">
    <property type="entry name" value="Peptidase_M3"/>
    <property type="match status" value="1"/>
</dbReference>
<keyword evidence="14" id="KW-1185">Reference proteome</keyword>
<evidence type="ECO:0000256" key="7">
    <source>
        <dbReference type="ARBA" id="ARBA00024603"/>
    </source>
</evidence>
<evidence type="ECO:0000256" key="8">
    <source>
        <dbReference type="ARBA" id="ARBA00026100"/>
    </source>
</evidence>
<dbReference type="EMBL" id="CP091521">
    <property type="protein sequence ID" value="XHH49754.1"/>
    <property type="molecule type" value="Genomic_DNA"/>
</dbReference>
<reference evidence="13 14" key="1">
    <citation type="journal article" date="2022" name="Res Sq">
        <title>Evolution of multicellular longitudinally dividing oral cavity symbionts (Neisseriaceae).</title>
        <authorList>
            <person name="Nyongesa S."/>
            <person name="Weber P."/>
            <person name="Bernet E."/>
            <person name="Pullido F."/>
            <person name="Nieckarz M."/>
            <person name="Delaby M."/>
            <person name="Nieves C."/>
            <person name="Viehboeck T."/>
            <person name="Krause N."/>
            <person name="Rivera-Millot A."/>
            <person name="Nakamura A."/>
            <person name="Vischer N."/>
            <person name="VanNieuwenhze M."/>
            <person name="Brun Y."/>
            <person name="Cava F."/>
            <person name="Bulgheresi S."/>
            <person name="Veyrier F."/>
        </authorList>
    </citation>
    <scope>NUCLEOTIDE SEQUENCE [LARGE SCALE GENOMIC DNA]</scope>
    <source>
        <strain evidence="13 14">17694</strain>
    </source>
</reference>
<evidence type="ECO:0000256" key="1">
    <source>
        <dbReference type="ARBA" id="ARBA00006040"/>
    </source>
</evidence>
<dbReference type="GO" id="GO:0004222">
    <property type="term" value="F:metalloendopeptidase activity"/>
    <property type="evidence" value="ECO:0007669"/>
    <property type="project" value="UniProtKB-EC"/>
</dbReference>
<keyword evidence="4 9" id="KW-0378">Hydrolase</keyword>
<dbReference type="PANTHER" id="PTHR43660:SF1">
    <property type="entry name" value="DIPEPTIDYL CARBOXYPEPTIDASE"/>
    <property type="match status" value="1"/>
</dbReference>
<protein>
    <recommendedName>
        <fullName evidence="8">oligopeptidase A</fullName>
        <ecNumber evidence="8">3.4.24.70</ecNumber>
    </recommendedName>
</protein>
<dbReference type="GO" id="GO:0046872">
    <property type="term" value="F:metal ion binding"/>
    <property type="evidence" value="ECO:0007669"/>
    <property type="project" value="UniProtKB-UniRule"/>
</dbReference>
<feature type="domain" description="Oligopeptidase A N-terminal" evidence="12">
    <location>
        <begin position="65"/>
        <end position="181"/>
    </location>
</feature>
<keyword evidence="5 9" id="KW-0862">Zinc</keyword>
<dbReference type="Proteomes" id="UP000831534">
    <property type="component" value="Chromosome"/>
</dbReference>
<dbReference type="EC" id="3.4.24.70" evidence="8"/>
<dbReference type="InterPro" id="IPR024079">
    <property type="entry name" value="MetalloPept_cat_dom_sf"/>
</dbReference>
<dbReference type="GO" id="GO:0005829">
    <property type="term" value="C:cytosol"/>
    <property type="evidence" value="ECO:0007669"/>
    <property type="project" value="UniProtKB-ARBA"/>
</dbReference>
<dbReference type="Pfam" id="PF19310">
    <property type="entry name" value="TOP_N"/>
    <property type="match status" value="1"/>
</dbReference>
<gene>
    <name evidence="13" type="ORF">LVJ77_12450</name>
</gene>
<dbReference type="FunFam" id="3.40.390.10:FF:000009">
    <property type="entry name" value="Oligopeptidase A"/>
    <property type="match status" value="1"/>
</dbReference>
<dbReference type="GO" id="GO:0006508">
    <property type="term" value="P:proteolysis"/>
    <property type="evidence" value="ECO:0007669"/>
    <property type="project" value="UniProtKB-KW"/>
</dbReference>
<dbReference type="InterPro" id="IPR034005">
    <property type="entry name" value="M3A_DCP"/>
</dbReference>